<evidence type="ECO:0000259" key="3">
    <source>
        <dbReference type="PROSITE" id="PS50222"/>
    </source>
</evidence>
<dbReference type="AlphaFoldDB" id="A0A834ZFI4"/>
<evidence type="ECO:0000313" key="4">
    <source>
        <dbReference type="EMBL" id="KAF8370115.1"/>
    </source>
</evidence>
<sequence length="157" mass="17041">MAQLEDLSGQTEMLSQVMNLVEVFRAFDADNDGSITAAELRGIMGSLGYSTSEQEVKAMMQEGDTNKDGLLSLDEFLEINTKEMELGDLANSLKTAFDALDLDGNGDVTGEELYELMTNMGINLPLEDCQDIIAALDEDGDGVVSIEEFKLIVDSLT</sequence>
<keyword evidence="6" id="KW-1185">Reference proteome</keyword>
<dbReference type="PANTHER" id="PTHR23050">
    <property type="entry name" value="CALCIUM BINDING PROTEIN"/>
    <property type="match status" value="1"/>
</dbReference>
<reference evidence="5 6" key="1">
    <citation type="submission" date="2020-04" db="EMBL/GenBank/DDBJ databases">
        <title>Plant Genome Project.</title>
        <authorList>
            <person name="Zhang R.-G."/>
        </authorList>
    </citation>
    <scope>NUCLEOTIDE SEQUENCE [LARGE SCALE GENOMIC DNA]</scope>
    <source>
        <strain evidence="5">YNK0</strain>
        <tissue evidence="5">Leaf</tissue>
    </source>
</reference>
<keyword evidence="1" id="KW-0677">Repeat</keyword>
<dbReference type="Gene3D" id="1.10.238.10">
    <property type="entry name" value="EF-hand"/>
    <property type="match status" value="2"/>
</dbReference>
<evidence type="ECO:0000256" key="1">
    <source>
        <dbReference type="ARBA" id="ARBA00022737"/>
    </source>
</evidence>
<organism evidence="5 6">
    <name type="scientific">Tetracentron sinense</name>
    <name type="common">Spur-leaf</name>
    <dbReference type="NCBI Taxonomy" id="13715"/>
    <lineage>
        <taxon>Eukaryota</taxon>
        <taxon>Viridiplantae</taxon>
        <taxon>Streptophyta</taxon>
        <taxon>Embryophyta</taxon>
        <taxon>Tracheophyta</taxon>
        <taxon>Spermatophyta</taxon>
        <taxon>Magnoliopsida</taxon>
        <taxon>Trochodendrales</taxon>
        <taxon>Trochodendraceae</taxon>
        <taxon>Tetracentron</taxon>
    </lineage>
</organism>
<dbReference type="InterPro" id="IPR002048">
    <property type="entry name" value="EF_hand_dom"/>
</dbReference>
<dbReference type="InterPro" id="IPR011992">
    <property type="entry name" value="EF-hand-dom_pair"/>
</dbReference>
<dbReference type="PROSITE" id="PS00018">
    <property type="entry name" value="EF_HAND_1"/>
    <property type="match status" value="4"/>
</dbReference>
<dbReference type="CDD" id="cd00051">
    <property type="entry name" value="EFh"/>
    <property type="match status" value="2"/>
</dbReference>
<dbReference type="EMBL" id="JABCRI010000006">
    <property type="protein sequence ID" value="KAF8404168.1"/>
    <property type="molecule type" value="Genomic_DNA"/>
</dbReference>
<gene>
    <name evidence="5" type="ORF">HHK36_009048</name>
    <name evidence="4" type="ORF">HHK36_031848</name>
</gene>
<accession>A0A834ZFI4</accession>
<dbReference type="OrthoDB" id="26525at2759"/>
<evidence type="ECO:0000256" key="2">
    <source>
        <dbReference type="ARBA" id="ARBA00022837"/>
    </source>
</evidence>
<comment type="caution">
    <text evidence="5">The sequence shown here is derived from an EMBL/GenBank/DDBJ whole genome shotgun (WGS) entry which is preliminary data.</text>
</comment>
<name>A0A834ZFI4_TETSI</name>
<evidence type="ECO:0000313" key="5">
    <source>
        <dbReference type="EMBL" id="KAF8404168.1"/>
    </source>
</evidence>
<feature type="domain" description="EF-hand" evidence="3">
    <location>
        <begin position="51"/>
        <end position="86"/>
    </location>
</feature>
<dbReference type="FunFam" id="1.10.238.10:FF:000527">
    <property type="entry name" value="Calmodulin-3"/>
    <property type="match status" value="1"/>
</dbReference>
<dbReference type="InterPro" id="IPR050145">
    <property type="entry name" value="Centrin_CML-like"/>
</dbReference>
<dbReference type="Proteomes" id="UP000655225">
    <property type="component" value="Unassembled WGS sequence"/>
</dbReference>
<dbReference type="EMBL" id="JABCRI010000259">
    <property type="protein sequence ID" value="KAF8370115.1"/>
    <property type="molecule type" value="Genomic_DNA"/>
</dbReference>
<evidence type="ECO:0000313" key="6">
    <source>
        <dbReference type="Proteomes" id="UP000655225"/>
    </source>
</evidence>
<dbReference type="SUPFAM" id="SSF47473">
    <property type="entry name" value="EF-hand"/>
    <property type="match status" value="1"/>
</dbReference>
<dbReference type="SMART" id="SM00054">
    <property type="entry name" value="EFh"/>
    <property type="match status" value="4"/>
</dbReference>
<feature type="domain" description="EF-hand" evidence="3">
    <location>
        <begin position="15"/>
        <end position="50"/>
    </location>
</feature>
<dbReference type="InterPro" id="IPR018247">
    <property type="entry name" value="EF_Hand_1_Ca_BS"/>
</dbReference>
<dbReference type="PROSITE" id="PS50222">
    <property type="entry name" value="EF_HAND_2"/>
    <property type="match status" value="4"/>
</dbReference>
<proteinExistence type="predicted"/>
<dbReference type="GO" id="GO:0005509">
    <property type="term" value="F:calcium ion binding"/>
    <property type="evidence" value="ECO:0007669"/>
    <property type="project" value="InterPro"/>
</dbReference>
<feature type="domain" description="EF-hand" evidence="3">
    <location>
        <begin position="88"/>
        <end position="123"/>
    </location>
</feature>
<dbReference type="Pfam" id="PF13499">
    <property type="entry name" value="EF-hand_7"/>
    <property type="match status" value="2"/>
</dbReference>
<keyword evidence="2" id="KW-0106">Calcium</keyword>
<feature type="domain" description="EF-hand" evidence="3">
    <location>
        <begin position="124"/>
        <end position="157"/>
    </location>
</feature>
<protein>
    <recommendedName>
        <fullName evidence="3">EF-hand domain-containing protein</fullName>
    </recommendedName>
</protein>